<proteinExistence type="predicted"/>
<dbReference type="GO" id="GO:0004452">
    <property type="term" value="F:isopentenyl-diphosphate delta-isomerase activity"/>
    <property type="evidence" value="ECO:0007669"/>
    <property type="project" value="InterPro"/>
</dbReference>
<sequence length="333" mass="36954">MSDRKKDHIDLAFSSRTETGDADRRFYYEPLLAAHHDGRFEPFSFAGKSMRLPMWVSSMTGGTEKAGTINRNLATACGEYGMGMGLGSCRSLLKDDQHLADFDVRQYMGSNTPLYANLGIAQLEKLVENKQEELVEELVEKLKADGIIIHINPLQEAFQPEGDFLKTPPIETIEAFLYRTNLRVIVKEVGQGMGPASLQKLLILPLEAIEFGALGGTNFTKLELNRQTKGYNSHFDTFGRVGHTAAEMTAFVNQIVDQETVNCRQLIISGGITNVPDGYYLTQKCKLNAIFGMGSTFLKHAMGDYQDLAIFINQLQQALGIAKNFLIPTSNDL</sequence>
<dbReference type="GO" id="GO:0010181">
    <property type="term" value="F:FMN binding"/>
    <property type="evidence" value="ECO:0007669"/>
    <property type="project" value="InterPro"/>
</dbReference>
<keyword evidence="1" id="KW-0413">Isomerase</keyword>
<name>A0A2U2B581_9BACT</name>
<evidence type="ECO:0000313" key="1">
    <source>
        <dbReference type="EMBL" id="PWD98219.1"/>
    </source>
</evidence>
<dbReference type="GO" id="GO:0008299">
    <property type="term" value="P:isoprenoid biosynthetic process"/>
    <property type="evidence" value="ECO:0007669"/>
    <property type="project" value="InterPro"/>
</dbReference>
<organism evidence="1 2">
    <name type="scientific">Marinilabilia rubra</name>
    <dbReference type="NCBI Taxonomy" id="2162893"/>
    <lineage>
        <taxon>Bacteria</taxon>
        <taxon>Pseudomonadati</taxon>
        <taxon>Bacteroidota</taxon>
        <taxon>Bacteroidia</taxon>
        <taxon>Marinilabiliales</taxon>
        <taxon>Marinilabiliaceae</taxon>
        <taxon>Marinilabilia</taxon>
    </lineage>
</organism>
<keyword evidence="2" id="KW-1185">Reference proteome</keyword>
<dbReference type="PANTHER" id="PTHR43665">
    <property type="entry name" value="ISOPENTENYL-DIPHOSPHATE DELTA-ISOMERASE"/>
    <property type="match status" value="1"/>
</dbReference>
<comment type="caution">
    <text evidence="1">The sequence shown here is derived from an EMBL/GenBank/DDBJ whole genome shotgun (WGS) entry which is preliminary data.</text>
</comment>
<dbReference type="Proteomes" id="UP000244956">
    <property type="component" value="Unassembled WGS sequence"/>
</dbReference>
<dbReference type="PANTHER" id="PTHR43665:SF1">
    <property type="entry name" value="ISOPENTENYL-DIPHOSPHATE DELTA-ISOMERASE"/>
    <property type="match status" value="1"/>
</dbReference>
<dbReference type="OrthoDB" id="9795032at2"/>
<dbReference type="InterPro" id="IPR013785">
    <property type="entry name" value="Aldolase_TIM"/>
</dbReference>
<dbReference type="Gene3D" id="3.20.20.70">
    <property type="entry name" value="Aldolase class I"/>
    <property type="match status" value="1"/>
</dbReference>
<evidence type="ECO:0000313" key="2">
    <source>
        <dbReference type="Proteomes" id="UP000244956"/>
    </source>
</evidence>
<dbReference type="SUPFAM" id="SSF51395">
    <property type="entry name" value="FMN-linked oxidoreductases"/>
    <property type="match status" value="1"/>
</dbReference>
<dbReference type="EMBL" id="QEWP01000017">
    <property type="protein sequence ID" value="PWD98219.1"/>
    <property type="molecule type" value="Genomic_DNA"/>
</dbReference>
<dbReference type="RefSeq" id="WP_109265570.1">
    <property type="nucleotide sequence ID" value="NZ_QEWP01000017.1"/>
</dbReference>
<reference evidence="1 2" key="1">
    <citation type="submission" date="2018-05" db="EMBL/GenBank/DDBJ databases">
        <title>Marinilabilia rubrum sp. nov., isolated from saltern sediment.</title>
        <authorList>
            <person name="Zhang R."/>
        </authorList>
    </citation>
    <scope>NUCLEOTIDE SEQUENCE [LARGE SCALE GENOMIC DNA]</scope>
    <source>
        <strain evidence="1 2">WTE16</strain>
    </source>
</reference>
<gene>
    <name evidence="1" type="ORF">DDZ16_16405</name>
</gene>
<protein>
    <submittedName>
        <fullName evidence="1">Type 2 isopentenyl-diphosphate Delta-isomerase</fullName>
    </submittedName>
</protein>
<dbReference type="InterPro" id="IPR011179">
    <property type="entry name" value="IPdP_isomerase"/>
</dbReference>
<dbReference type="AlphaFoldDB" id="A0A2U2B581"/>
<accession>A0A2U2B581</accession>